<comment type="similarity">
    <text evidence="1">Belongs to the peptidase S13 family.</text>
</comment>
<name>A0ABV1F0M7_9BACI</name>
<comment type="caution">
    <text evidence="3">The sequence shown here is derived from an EMBL/GenBank/DDBJ whole genome shotgun (WGS) entry which is preliminary data.</text>
</comment>
<dbReference type="Proteomes" id="UP001465426">
    <property type="component" value="Unassembled WGS sequence"/>
</dbReference>
<gene>
    <name evidence="3" type="primary">dacB</name>
    <name evidence="3" type="ORF">WMO63_14685</name>
</gene>
<keyword evidence="3" id="KW-0121">Carboxypeptidase</keyword>
<organism evidence="3 4">
    <name type="scientific">Niallia hominis</name>
    <dbReference type="NCBI Taxonomy" id="3133173"/>
    <lineage>
        <taxon>Bacteria</taxon>
        <taxon>Bacillati</taxon>
        <taxon>Bacillota</taxon>
        <taxon>Bacilli</taxon>
        <taxon>Bacillales</taxon>
        <taxon>Bacillaceae</taxon>
        <taxon>Niallia</taxon>
    </lineage>
</organism>
<keyword evidence="2 3" id="KW-0378">Hydrolase</keyword>
<dbReference type="Gene3D" id="3.40.710.10">
    <property type="entry name" value="DD-peptidase/beta-lactamase superfamily"/>
    <property type="match status" value="2"/>
</dbReference>
<keyword evidence="3" id="KW-0645">Protease</keyword>
<evidence type="ECO:0000313" key="3">
    <source>
        <dbReference type="EMBL" id="MEQ2466902.1"/>
    </source>
</evidence>
<evidence type="ECO:0000256" key="2">
    <source>
        <dbReference type="ARBA" id="ARBA00022801"/>
    </source>
</evidence>
<dbReference type="GO" id="GO:0009002">
    <property type="term" value="F:serine-type D-Ala-D-Ala carboxypeptidase activity"/>
    <property type="evidence" value="ECO:0007669"/>
    <property type="project" value="UniProtKB-EC"/>
</dbReference>
<dbReference type="NCBIfam" id="TIGR00666">
    <property type="entry name" value="PBP4"/>
    <property type="match status" value="1"/>
</dbReference>
<sequence>MAFLKKGILQILIFSIFLSGSTPNAFSPMALAAETHKKATISTALESLLQSEPDLKGSLAGISIRDQESGNILYEHMSDLRLTPASNMKLLTSAVALKVLGEDYQFITEIYGDGRVVNGHLKGNLYIKGNGDTSLLATDLEKMAKELKQKGIRYIDGNIIGDDSWYDDTPYSVDLAWSDESTYYGAPISALTLSPNKEYDAGTVLLEIKPGKNIGEPVVINSIPRTSEIKIKNMVKTGDKESGTSLKVERKHNSKVVTVTGRLPITTSLKKEWVSVDNPTKYTLDVFQQALKKEGIQWNGAVQKGKTPQIASLITTHASIPLSELLIPFMKLSNNTIAETLIKEMGVVKKGKGSFEKGLAVLKEELIAFQLDPNKMLIRDGSGISPIDYISANDLSLFLYEVQAEPWFATFSQALPVSGMEERLVGGTLRNRLNGENTKGKVIAKTGTLTSVSTLSGYMESTNGKKYIFSILLNHLVDEEKGKEIEDRIIETLAEY</sequence>
<dbReference type="PANTHER" id="PTHR30023">
    <property type="entry name" value="D-ALANYL-D-ALANINE CARBOXYPEPTIDASE"/>
    <property type="match status" value="1"/>
</dbReference>
<dbReference type="EC" id="3.4.16.4" evidence="3"/>
<dbReference type="InterPro" id="IPR012338">
    <property type="entry name" value="Beta-lactam/transpept-like"/>
</dbReference>
<keyword evidence="4" id="KW-1185">Reference proteome</keyword>
<dbReference type="PRINTS" id="PR00922">
    <property type="entry name" value="DADACBPTASE3"/>
</dbReference>
<dbReference type="SUPFAM" id="SSF56601">
    <property type="entry name" value="beta-lactamase/transpeptidase-like"/>
    <property type="match status" value="1"/>
</dbReference>
<protein>
    <submittedName>
        <fullName evidence="3">D-alanyl-D-alanine carboxypeptidase/D-alanyl-D-alanine-endopeptidase</fullName>
        <ecNumber evidence="3">3.4.16.4</ecNumber>
    </submittedName>
</protein>
<dbReference type="PANTHER" id="PTHR30023:SF0">
    <property type="entry name" value="PENICILLIN-SENSITIVE CARBOXYPEPTIDASE A"/>
    <property type="match status" value="1"/>
</dbReference>
<dbReference type="Pfam" id="PF02113">
    <property type="entry name" value="Peptidase_S13"/>
    <property type="match status" value="1"/>
</dbReference>
<dbReference type="Gene3D" id="3.50.80.20">
    <property type="entry name" value="D-Ala-D-Ala carboxypeptidase C, peptidase S13"/>
    <property type="match status" value="1"/>
</dbReference>
<dbReference type="InterPro" id="IPR000667">
    <property type="entry name" value="Peptidase_S13"/>
</dbReference>
<accession>A0ABV1F0M7</accession>
<proteinExistence type="inferred from homology"/>
<reference evidence="3 4" key="1">
    <citation type="submission" date="2024-03" db="EMBL/GenBank/DDBJ databases">
        <title>Human intestinal bacterial collection.</title>
        <authorList>
            <person name="Pauvert C."/>
            <person name="Hitch T.C.A."/>
            <person name="Clavel T."/>
        </authorList>
    </citation>
    <scope>NUCLEOTIDE SEQUENCE [LARGE SCALE GENOMIC DNA]</scope>
    <source>
        <strain evidence="3 4">CLA-SR-H024</strain>
    </source>
</reference>
<evidence type="ECO:0000313" key="4">
    <source>
        <dbReference type="Proteomes" id="UP001465426"/>
    </source>
</evidence>
<dbReference type="RefSeq" id="WP_349205016.1">
    <property type="nucleotide sequence ID" value="NZ_JBBMFN010000037.1"/>
</dbReference>
<dbReference type="EMBL" id="JBBMFN010000037">
    <property type="protein sequence ID" value="MEQ2466902.1"/>
    <property type="molecule type" value="Genomic_DNA"/>
</dbReference>
<evidence type="ECO:0000256" key="1">
    <source>
        <dbReference type="ARBA" id="ARBA00006096"/>
    </source>
</evidence>